<dbReference type="GO" id="GO:0000978">
    <property type="term" value="F:RNA polymerase II cis-regulatory region sequence-specific DNA binding"/>
    <property type="evidence" value="ECO:0007669"/>
    <property type="project" value="TreeGrafter"/>
</dbReference>
<keyword evidence="9" id="KW-0812">Transmembrane</keyword>
<organism evidence="10 11">
    <name type="scientific">Dissostichus eleginoides</name>
    <name type="common">Patagonian toothfish</name>
    <name type="synonym">Dissostichus amissus</name>
    <dbReference type="NCBI Taxonomy" id="100907"/>
    <lineage>
        <taxon>Eukaryota</taxon>
        <taxon>Metazoa</taxon>
        <taxon>Chordata</taxon>
        <taxon>Craniata</taxon>
        <taxon>Vertebrata</taxon>
        <taxon>Euteleostomi</taxon>
        <taxon>Actinopterygii</taxon>
        <taxon>Neopterygii</taxon>
        <taxon>Teleostei</taxon>
        <taxon>Neoteleostei</taxon>
        <taxon>Acanthomorphata</taxon>
        <taxon>Eupercaria</taxon>
        <taxon>Perciformes</taxon>
        <taxon>Notothenioidei</taxon>
        <taxon>Nototheniidae</taxon>
        <taxon>Dissostichus</taxon>
    </lineage>
</organism>
<keyword evidence="3" id="KW-0805">Transcription regulation</keyword>
<evidence type="ECO:0000256" key="5">
    <source>
        <dbReference type="ARBA" id="ARBA00023163"/>
    </source>
</evidence>
<feature type="coiled-coil region" evidence="7">
    <location>
        <begin position="17"/>
        <end position="44"/>
    </location>
</feature>
<gene>
    <name evidence="10" type="ORF">KUDE01_016332</name>
</gene>
<evidence type="ECO:0000256" key="2">
    <source>
        <dbReference type="ARBA" id="ARBA00009050"/>
    </source>
</evidence>
<evidence type="ECO:0000256" key="4">
    <source>
        <dbReference type="ARBA" id="ARBA00023125"/>
    </source>
</evidence>
<evidence type="ECO:0000256" key="6">
    <source>
        <dbReference type="ARBA" id="ARBA00023242"/>
    </source>
</evidence>
<accession>A0AAD9C9S3</accession>
<keyword evidence="4" id="KW-0238">DNA-binding</keyword>
<keyword evidence="9" id="KW-1133">Transmembrane helix</keyword>
<dbReference type="AlphaFoldDB" id="A0AAD9C9S3"/>
<evidence type="ECO:0000256" key="8">
    <source>
        <dbReference type="SAM" id="MobiDB-lite"/>
    </source>
</evidence>
<dbReference type="GO" id="GO:0030968">
    <property type="term" value="P:endoplasmic reticulum unfolded protein response"/>
    <property type="evidence" value="ECO:0007669"/>
    <property type="project" value="TreeGrafter"/>
</dbReference>
<dbReference type="Proteomes" id="UP001228049">
    <property type="component" value="Unassembled WGS sequence"/>
</dbReference>
<sequence length="293" mass="33642">MSRKKKKDYLLTLEGRLKFALYENESLKSENGNLKRQLEGILSENTVLKVTAPKRRAVCLMAVLVFVMLNVGPMSSEDKALMVVKDPILLRPPPPCQPHVNRTKCLELAHELRGWVHRHEVQQTKSRRMSNGNHKPTRTILKTENKEDAQTLTVRYTDTPEEKNPGNELQVYYAPHHTYSDFFDELNRRGDTFYVVSFRRDHLLLPATSHNKGSRPKMSVVLPAMNINDSIIRDKDYEVMMQIDCEVTDTRIIHIRSSSIPPLLRVNRTETFYQHSPTDSQAPPPVNVLMGSA</sequence>
<keyword evidence="9" id="KW-0472">Membrane</keyword>
<dbReference type="EMBL" id="JASDAP010000009">
    <property type="protein sequence ID" value="KAK1896791.1"/>
    <property type="molecule type" value="Genomic_DNA"/>
</dbReference>
<dbReference type="GO" id="GO:0000981">
    <property type="term" value="F:DNA-binding transcription factor activity, RNA polymerase II-specific"/>
    <property type="evidence" value="ECO:0007669"/>
    <property type="project" value="TreeGrafter"/>
</dbReference>
<reference evidence="10" key="1">
    <citation type="submission" date="2023-04" db="EMBL/GenBank/DDBJ databases">
        <title>Chromosome-level genome of Chaenocephalus aceratus.</title>
        <authorList>
            <person name="Park H."/>
        </authorList>
    </citation>
    <scope>NUCLEOTIDE SEQUENCE</scope>
    <source>
        <strain evidence="10">DE</strain>
        <tissue evidence="10">Muscle</tissue>
    </source>
</reference>
<dbReference type="GO" id="GO:0016020">
    <property type="term" value="C:membrane"/>
    <property type="evidence" value="ECO:0007669"/>
    <property type="project" value="UniProtKB-SubCell"/>
</dbReference>
<dbReference type="PANTHER" id="PTHR46164">
    <property type="entry name" value="ATF6, ISOFORM C"/>
    <property type="match status" value="1"/>
</dbReference>
<comment type="caution">
    <text evidence="10">The sequence shown here is derived from an EMBL/GenBank/DDBJ whole genome shotgun (WGS) entry which is preliminary data.</text>
</comment>
<keyword evidence="11" id="KW-1185">Reference proteome</keyword>
<evidence type="ECO:0000256" key="9">
    <source>
        <dbReference type="SAM" id="Phobius"/>
    </source>
</evidence>
<keyword evidence="6" id="KW-0539">Nucleus</keyword>
<evidence type="ECO:0000256" key="1">
    <source>
        <dbReference type="ARBA" id="ARBA00004167"/>
    </source>
</evidence>
<protein>
    <submittedName>
        <fullName evidence="10">Cyclic AMP-dependent transcription factor ATF-6 alpha</fullName>
    </submittedName>
</protein>
<feature type="region of interest" description="Disordered" evidence="8">
    <location>
        <begin position="274"/>
        <end position="293"/>
    </location>
</feature>
<name>A0AAD9C9S3_DISEL</name>
<evidence type="ECO:0000313" key="11">
    <source>
        <dbReference type="Proteomes" id="UP001228049"/>
    </source>
</evidence>
<comment type="similarity">
    <text evidence="2">Belongs to the bZIP family. ATF subfamily.</text>
</comment>
<dbReference type="PANTHER" id="PTHR46164:SF1">
    <property type="entry name" value="CYCLIC AMP-DEPENDENT TRANSCRIPTION FACTOR ATF-6 ALPHA"/>
    <property type="match status" value="1"/>
</dbReference>
<feature type="transmembrane region" description="Helical" evidence="9">
    <location>
        <begin position="57"/>
        <end position="75"/>
    </location>
</feature>
<comment type="subcellular location">
    <subcellularLocation>
        <location evidence="1">Membrane</location>
        <topology evidence="1">Single-pass membrane protein</topology>
    </subcellularLocation>
</comment>
<keyword evidence="5" id="KW-0804">Transcription</keyword>
<evidence type="ECO:0000256" key="3">
    <source>
        <dbReference type="ARBA" id="ARBA00023015"/>
    </source>
</evidence>
<keyword evidence="7" id="KW-0175">Coiled coil</keyword>
<proteinExistence type="inferred from homology"/>
<evidence type="ECO:0000313" key="10">
    <source>
        <dbReference type="EMBL" id="KAK1896791.1"/>
    </source>
</evidence>
<dbReference type="InterPro" id="IPR051882">
    <property type="entry name" value="ATF_bZIP_TF"/>
</dbReference>
<dbReference type="GO" id="GO:0005634">
    <property type="term" value="C:nucleus"/>
    <property type="evidence" value="ECO:0007669"/>
    <property type="project" value="TreeGrafter"/>
</dbReference>
<evidence type="ECO:0000256" key="7">
    <source>
        <dbReference type="SAM" id="Coils"/>
    </source>
</evidence>